<evidence type="ECO:0000313" key="6">
    <source>
        <dbReference type="EMBL" id="GGD22864.1"/>
    </source>
</evidence>
<evidence type="ECO:0000256" key="1">
    <source>
        <dbReference type="ARBA" id="ARBA00004418"/>
    </source>
</evidence>
<dbReference type="SMART" id="SM00858">
    <property type="entry name" value="SAF"/>
    <property type="match status" value="1"/>
</dbReference>
<accession>A0ABQ1QCC0</accession>
<dbReference type="SUPFAM" id="SSF51269">
    <property type="entry name" value="AFP III-like domain"/>
    <property type="match status" value="1"/>
</dbReference>
<dbReference type="InterPro" id="IPR013974">
    <property type="entry name" value="SAF"/>
</dbReference>
<keyword evidence="6" id="KW-0966">Cell projection</keyword>
<dbReference type="RefSeq" id="WP_188525957.1">
    <property type="nucleotide sequence ID" value="NZ_BMGI01000001.1"/>
</dbReference>
<feature type="chain" id="PRO_5044962433" description="Flagella basal body P-ring formation protein FlgA" evidence="4">
    <location>
        <begin position="20"/>
        <end position="140"/>
    </location>
</feature>
<comment type="caution">
    <text evidence="6">The sequence shown here is derived from an EMBL/GenBank/DDBJ whole genome shotgun (WGS) entry which is preliminary data.</text>
</comment>
<dbReference type="InterPro" id="IPR017585">
    <property type="entry name" value="SAF_FlgA"/>
</dbReference>
<feature type="signal peptide" evidence="4">
    <location>
        <begin position="1"/>
        <end position="19"/>
    </location>
</feature>
<dbReference type="Proteomes" id="UP000617355">
    <property type="component" value="Unassembled WGS sequence"/>
</dbReference>
<reference evidence="7" key="1">
    <citation type="journal article" date="2019" name="Int. J. Syst. Evol. Microbiol.">
        <title>The Global Catalogue of Microorganisms (GCM) 10K type strain sequencing project: providing services to taxonomists for standard genome sequencing and annotation.</title>
        <authorList>
            <consortium name="The Broad Institute Genomics Platform"/>
            <consortium name="The Broad Institute Genome Sequencing Center for Infectious Disease"/>
            <person name="Wu L."/>
            <person name="Ma J."/>
        </authorList>
    </citation>
    <scope>NUCLEOTIDE SEQUENCE [LARGE SCALE GENOMIC DNA]</scope>
    <source>
        <strain evidence="7">CGMCC 1.12922</strain>
    </source>
</reference>
<name>A0ABQ1QCC0_9RHOB</name>
<comment type="similarity">
    <text evidence="4">Belongs to the FlgA family.</text>
</comment>
<keyword evidence="7" id="KW-1185">Reference proteome</keyword>
<sequence>MKLALLLPLCAALALPATAETVIAARTLRAQSVLTPADLRLSDAETPGAYSSVDEVVGLEARVALYAGRPILSGEVGPPALIDRNQIVTLLYQQSGLEIIAEGRALGRAGLGDRLRVMNLASRHTVTGRVRADGTVIVNP</sequence>
<evidence type="ECO:0000313" key="7">
    <source>
        <dbReference type="Proteomes" id="UP000617355"/>
    </source>
</evidence>
<keyword evidence="4" id="KW-1005">Bacterial flagellum biogenesis</keyword>
<evidence type="ECO:0000256" key="2">
    <source>
        <dbReference type="ARBA" id="ARBA00022729"/>
    </source>
</evidence>
<dbReference type="PANTHER" id="PTHR36307">
    <property type="entry name" value="FLAGELLA BASAL BODY P-RING FORMATION PROTEIN FLGA"/>
    <property type="match status" value="1"/>
</dbReference>
<dbReference type="PANTHER" id="PTHR36307:SF1">
    <property type="entry name" value="FLAGELLA BASAL BODY P-RING FORMATION PROTEIN FLGA"/>
    <property type="match status" value="1"/>
</dbReference>
<dbReference type="NCBIfam" id="TIGR03170">
    <property type="entry name" value="flgA_cterm"/>
    <property type="match status" value="1"/>
</dbReference>
<dbReference type="Gene3D" id="2.30.30.760">
    <property type="match status" value="1"/>
</dbReference>
<protein>
    <recommendedName>
        <fullName evidence="4">Flagella basal body P-ring formation protein FlgA</fullName>
    </recommendedName>
</protein>
<dbReference type="Pfam" id="PF13144">
    <property type="entry name" value="ChapFlgA"/>
    <property type="match status" value="1"/>
</dbReference>
<evidence type="ECO:0000256" key="4">
    <source>
        <dbReference type="RuleBase" id="RU362063"/>
    </source>
</evidence>
<evidence type="ECO:0000259" key="5">
    <source>
        <dbReference type="SMART" id="SM00858"/>
    </source>
</evidence>
<keyword evidence="6" id="KW-0969">Cilium</keyword>
<keyword evidence="6" id="KW-0282">Flagellum</keyword>
<keyword evidence="3 4" id="KW-0574">Periplasm</keyword>
<gene>
    <name evidence="6" type="ORF">GCM10011358_04250</name>
</gene>
<organism evidence="6 7">
    <name type="scientific">Sinisalibacter lacisalsi</name>
    <dbReference type="NCBI Taxonomy" id="1526570"/>
    <lineage>
        <taxon>Bacteria</taxon>
        <taxon>Pseudomonadati</taxon>
        <taxon>Pseudomonadota</taxon>
        <taxon>Alphaproteobacteria</taxon>
        <taxon>Rhodobacterales</taxon>
        <taxon>Roseobacteraceae</taxon>
        <taxon>Sinisalibacter</taxon>
    </lineage>
</organism>
<feature type="domain" description="SAF" evidence="5">
    <location>
        <begin position="19"/>
        <end position="77"/>
    </location>
</feature>
<keyword evidence="2 4" id="KW-0732">Signal</keyword>
<dbReference type="InterPro" id="IPR036732">
    <property type="entry name" value="AFP_Neu5c_C_sf"/>
</dbReference>
<comment type="function">
    <text evidence="4">Involved in the assembly process of the P-ring formation. It may associate with FlgF on the rod constituting a structure essential for the P-ring assembly or may act as a modulator protein for the P-ring assembly.</text>
</comment>
<dbReference type="EMBL" id="BMGI01000001">
    <property type="protein sequence ID" value="GGD22864.1"/>
    <property type="molecule type" value="Genomic_DNA"/>
</dbReference>
<dbReference type="CDD" id="cd11614">
    <property type="entry name" value="SAF_CpaB_FlgA_like"/>
    <property type="match status" value="1"/>
</dbReference>
<proteinExistence type="inferred from homology"/>
<dbReference type="InterPro" id="IPR039246">
    <property type="entry name" value="Flagellar_FlgA"/>
</dbReference>
<evidence type="ECO:0000256" key="3">
    <source>
        <dbReference type="ARBA" id="ARBA00022764"/>
    </source>
</evidence>
<dbReference type="Gene3D" id="3.90.1210.10">
    <property type="entry name" value="Antifreeze-like/N-acetylneuraminic acid synthase C-terminal domain"/>
    <property type="match status" value="1"/>
</dbReference>
<comment type="subcellular location">
    <subcellularLocation>
        <location evidence="1 4">Periplasm</location>
    </subcellularLocation>
</comment>